<dbReference type="Proteomes" id="UP000184330">
    <property type="component" value="Unassembled WGS sequence"/>
</dbReference>
<dbReference type="PANTHER" id="PTHR10039">
    <property type="entry name" value="AMELOGENIN"/>
    <property type="match status" value="1"/>
</dbReference>
<dbReference type="Gene3D" id="1.25.40.20">
    <property type="entry name" value="Ankyrin repeat-containing domain"/>
    <property type="match status" value="1"/>
</dbReference>
<gene>
    <name evidence="1" type="ORF">PAC_00303</name>
</gene>
<proteinExistence type="predicted"/>
<dbReference type="OrthoDB" id="1577640at2759"/>
<dbReference type="InterPro" id="IPR036770">
    <property type="entry name" value="Ankyrin_rpt-contain_sf"/>
</dbReference>
<keyword evidence="2" id="KW-1185">Reference proteome</keyword>
<accession>A0A1L7WCC1</accession>
<sequence>MDGLSAAASIIAVIQIAQAVASGLKQYYEALRDARHDIQKPYYSAGPLKPCQAELEKFYNELGTSSHRGKPRRGLRSLIWPFKKQDVEKRIVVLERYKSSLGLGLGVENFSTVIDHIQKTANDIDTAVVYWYFTSACAEKQNIANALSSLIADICITTDGFDNLYLVMDALDECSKANNQRETLLDLLHESLGSFLDQSPFVNVNVQGSHIEQDILKFLGHRLEHQSFRTWNRLSKEDVKKQLAKQANGMFRLVALQLDALSRIRTQAKIRTAVVVLPRSLDAYYDRILEEIEDPGDRTYAWRAFLLIAYSARPITLEKLAEAIVILSYNRTFSLKEAQLLHRQKLLRIIPASLISVVPSSADAEHRWLRSFFIAGDDGLVECEDSRLTAQFAHCSVKEYLLSNRTSASSIQQYQLAASMANRKIVAVCFTYLLTVGKSIPVTGLSFQICTEFPLLTYTAHCWTYHMQQLTKETPSANLKQAAVEFMQYEANSLGDYDRRPVHPITWASVTGLASLLQTIPQRPNIDLNAITATLYLRKPIYAEARVKRYGTVRILSDHGANVNEVKFSPLIRACEGYSADRDIPLVQTPMSAGASINARELLLKEGVDVSDDGGPFGTTLLTAAHRGHEQVVRSLIRQGRGGFPGIIKLLVEAGADINATGHVNPRTPLRIAVIELRDDCVQALFEWGTMVIDRKEWDKTYLESKQNLWYQSRLDECVRAIVDVEARSSLCATISIHGMLRDYAMKHGISAPELQSDLDLCVLGLIKHLGETVPQSQSPMELGRRPPKPQIQSNNIEVRLGSNEWHGDNGLGATNLLEEYEVGSEFELWVEPSWLLRGLLNYYGETLD</sequence>
<organism evidence="1 2">
    <name type="scientific">Phialocephala subalpina</name>
    <dbReference type="NCBI Taxonomy" id="576137"/>
    <lineage>
        <taxon>Eukaryota</taxon>
        <taxon>Fungi</taxon>
        <taxon>Dikarya</taxon>
        <taxon>Ascomycota</taxon>
        <taxon>Pezizomycotina</taxon>
        <taxon>Leotiomycetes</taxon>
        <taxon>Helotiales</taxon>
        <taxon>Mollisiaceae</taxon>
        <taxon>Phialocephala</taxon>
        <taxon>Phialocephala fortinii species complex</taxon>
    </lineage>
</organism>
<evidence type="ECO:0000313" key="2">
    <source>
        <dbReference type="Proteomes" id="UP000184330"/>
    </source>
</evidence>
<dbReference type="AlphaFoldDB" id="A0A1L7WCC1"/>
<name>A0A1L7WCC1_9HELO</name>
<dbReference type="EMBL" id="FJOG01000001">
    <property type="protein sequence ID" value="CZR50431.1"/>
    <property type="molecule type" value="Genomic_DNA"/>
</dbReference>
<evidence type="ECO:0000313" key="1">
    <source>
        <dbReference type="EMBL" id="CZR50431.1"/>
    </source>
</evidence>
<dbReference type="SUPFAM" id="SSF48403">
    <property type="entry name" value="Ankyrin repeat"/>
    <property type="match status" value="1"/>
</dbReference>
<dbReference type="PANTHER" id="PTHR10039:SF16">
    <property type="entry name" value="GPI INOSITOL-DEACYLASE"/>
    <property type="match status" value="1"/>
</dbReference>
<protein>
    <submittedName>
        <fullName evidence="1">Uncharacterized protein</fullName>
    </submittedName>
</protein>
<reference evidence="1 2" key="1">
    <citation type="submission" date="2016-03" db="EMBL/GenBank/DDBJ databases">
        <authorList>
            <person name="Ploux O."/>
        </authorList>
    </citation>
    <scope>NUCLEOTIDE SEQUENCE [LARGE SCALE GENOMIC DNA]</scope>
    <source>
        <strain evidence="1 2">UAMH 11012</strain>
    </source>
</reference>